<sequence length="180" mass="19157">MNPLYRAANNEQHVGTMPLRPGSTGGDNGGSGNDPGHGGHRRVGGSSPNNATGPSGQLEKTVTLGIARAARDDPGQFRVLLTREDDANLGLTDRASVARLSGAVAFVSVHCNGSKDPTVQRSSAYIHERGSAESMRLAEAVLSRVRDVTGSRPRQVQRAACSAYCSPRATCPRQPRVWWR</sequence>
<comment type="caution">
    <text evidence="6">The sequence shown here is derived from an EMBL/GenBank/DDBJ whole genome shotgun (WGS) entry which is preliminary data.</text>
</comment>
<dbReference type="AlphaFoldDB" id="A0A4Z0BLI5"/>
<accession>A0A4Z0BLI5</accession>
<evidence type="ECO:0000313" key="7">
    <source>
        <dbReference type="Proteomes" id="UP000298180"/>
    </source>
</evidence>
<name>A0A4Z0BLI5_9BURK</name>
<evidence type="ECO:0000256" key="2">
    <source>
        <dbReference type="ARBA" id="ARBA00011901"/>
    </source>
</evidence>
<comment type="catalytic activity">
    <reaction evidence="1">
        <text>Hydrolyzes the link between N-acetylmuramoyl residues and L-amino acid residues in certain cell-wall glycopeptides.</text>
        <dbReference type="EC" id="3.5.1.28"/>
    </reaction>
</comment>
<keyword evidence="7" id="KW-1185">Reference proteome</keyword>
<dbReference type="GO" id="GO:0008745">
    <property type="term" value="F:N-acetylmuramoyl-L-alanine amidase activity"/>
    <property type="evidence" value="ECO:0007669"/>
    <property type="project" value="UniProtKB-EC"/>
</dbReference>
<evidence type="ECO:0000313" key="6">
    <source>
        <dbReference type="EMBL" id="TFY99269.1"/>
    </source>
</evidence>
<feature type="compositionally biased region" description="Gly residues" evidence="4">
    <location>
        <begin position="23"/>
        <end position="36"/>
    </location>
</feature>
<dbReference type="EMBL" id="SMLM01000004">
    <property type="protein sequence ID" value="TFY99269.1"/>
    <property type="molecule type" value="Genomic_DNA"/>
</dbReference>
<keyword evidence="3" id="KW-0378">Hydrolase</keyword>
<dbReference type="Pfam" id="PF01520">
    <property type="entry name" value="Amidase_3"/>
    <property type="match status" value="1"/>
</dbReference>
<dbReference type="PANTHER" id="PTHR30404:SF0">
    <property type="entry name" value="N-ACETYLMURAMOYL-L-ALANINE AMIDASE AMIC"/>
    <property type="match status" value="1"/>
</dbReference>
<evidence type="ECO:0000256" key="1">
    <source>
        <dbReference type="ARBA" id="ARBA00001561"/>
    </source>
</evidence>
<proteinExistence type="predicted"/>
<feature type="domain" description="MurNAc-LAA" evidence="5">
    <location>
        <begin position="34"/>
        <end position="160"/>
    </location>
</feature>
<dbReference type="InterPro" id="IPR002508">
    <property type="entry name" value="MurNAc-LAA_cat"/>
</dbReference>
<dbReference type="Proteomes" id="UP000298180">
    <property type="component" value="Unassembled WGS sequence"/>
</dbReference>
<protein>
    <recommendedName>
        <fullName evidence="2">N-acetylmuramoyl-L-alanine amidase</fullName>
        <ecNumber evidence="2">3.5.1.28</ecNumber>
    </recommendedName>
</protein>
<feature type="region of interest" description="Disordered" evidence="4">
    <location>
        <begin position="1"/>
        <end position="57"/>
    </location>
</feature>
<dbReference type="SUPFAM" id="SSF53187">
    <property type="entry name" value="Zn-dependent exopeptidases"/>
    <property type="match status" value="1"/>
</dbReference>
<dbReference type="InterPro" id="IPR050695">
    <property type="entry name" value="N-acetylmuramoyl_amidase_3"/>
</dbReference>
<dbReference type="CDD" id="cd02696">
    <property type="entry name" value="MurNAc-LAA"/>
    <property type="match status" value="1"/>
</dbReference>
<evidence type="ECO:0000256" key="4">
    <source>
        <dbReference type="SAM" id="MobiDB-lite"/>
    </source>
</evidence>
<dbReference type="Gene3D" id="3.40.630.40">
    <property type="entry name" value="Zn-dependent exopeptidases"/>
    <property type="match status" value="1"/>
</dbReference>
<organism evidence="6 7">
    <name type="scientific">Ramlibacter henchirensis</name>
    <dbReference type="NCBI Taxonomy" id="204072"/>
    <lineage>
        <taxon>Bacteria</taxon>
        <taxon>Pseudomonadati</taxon>
        <taxon>Pseudomonadota</taxon>
        <taxon>Betaproteobacteria</taxon>
        <taxon>Burkholderiales</taxon>
        <taxon>Comamonadaceae</taxon>
        <taxon>Ramlibacter</taxon>
    </lineage>
</organism>
<dbReference type="OrthoDB" id="500593at2"/>
<reference evidence="6 7" key="1">
    <citation type="submission" date="2019-03" db="EMBL/GenBank/DDBJ databases">
        <title>Ramlibacter henchirensis DSM 14656, whole genome shotgun sequence.</title>
        <authorList>
            <person name="Zhang X."/>
            <person name="Feng G."/>
            <person name="Zhu H."/>
        </authorList>
    </citation>
    <scope>NUCLEOTIDE SEQUENCE [LARGE SCALE GENOMIC DNA]</scope>
    <source>
        <strain evidence="6 7">DSM 14656</strain>
    </source>
</reference>
<gene>
    <name evidence="6" type="ORF">EZ313_22155</name>
</gene>
<evidence type="ECO:0000256" key="3">
    <source>
        <dbReference type="ARBA" id="ARBA00022801"/>
    </source>
</evidence>
<evidence type="ECO:0000259" key="5">
    <source>
        <dbReference type="Pfam" id="PF01520"/>
    </source>
</evidence>
<dbReference type="EC" id="3.5.1.28" evidence="2"/>
<dbReference type="GO" id="GO:0009253">
    <property type="term" value="P:peptidoglycan catabolic process"/>
    <property type="evidence" value="ECO:0007669"/>
    <property type="project" value="InterPro"/>
</dbReference>
<dbReference type="GO" id="GO:0030288">
    <property type="term" value="C:outer membrane-bounded periplasmic space"/>
    <property type="evidence" value="ECO:0007669"/>
    <property type="project" value="TreeGrafter"/>
</dbReference>
<dbReference type="PANTHER" id="PTHR30404">
    <property type="entry name" value="N-ACETYLMURAMOYL-L-ALANINE AMIDASE"/>
    <property type="match status" value="1"/>
</dbReference>